<organism evidence="2 3">
    <name type="scientific">Anisodus acutangulus</name>
    <dbReference type="NCBI Taxonomy" id="402998"/>
    <lineage>
        <taxon>Eukaryota</taxon>
        <taxon>Viridiplantae</taxon>
        <taxon>Streptophyta</taxon>
        <taxon>Embryophyta</taxon>
        <taxon>Tracheophyta</taxon>
        <taxon>Spermatophyta</taxon>
        <taxon>Magnoliopsida</taxon>
        <taxon>eudicotyledons</taxon>
        <taxon>Gunneridae</taxon>
        <taxon>Pentapetalae</taxon>
        <taxon>asterids</taxon>
        <taxon>lamiids</taxon>
        <taxon>Solanales</taxon>
        <taxon>Solanaceae</taxon>
        <taxon>Solanoideae</taxon>
        <taxon>Hyoscyameae</taxon>
        <taxon>Anisodus</taxon>
    </lineage>
</organism>
<dbReference type="CDD" id="cd19368">
    <property type="entry name" value="TenA_C_AtTH2-like"/>
    <property type="match status" value="1"/>
</dbReference>
<dbReference type="GO" id="GO:0006772">
    <property type="term" value="P:thiamine metabolic process"/>
    <property type="evidence" value="ECO:0007669"/>
    <property type="project" value="UniProtKB-ARBA"/>
</dbReference>
<dbReference type="InterPro" id="IPR036412">
    <property type="entry name" value="HAD-like_sf"/>
</dbReference>
<dbReference type="GO" id="GO:0005829">
    <property type="term" value="C:cytosol"/>
    <property type="evidence" value="ECO:0007669"/>
    <property type="project" value="TreeGrafter"/>
</dbReference>
<accession>A0A9Q1LUW3</accession>
<dbReference type="InterPro" id="IPR023214">
    <property type="entry name" value="HAD_sf"/>
</dbReference>
<dbReference type="Gene3D" id="1.20.910.10">
    <property type="entry name" value="Heme oxygenase-like"/>
    <property type="match status" value="1"/>
</dbReference>
<dbReference type="FunFam" id="1.20.910.10:FF:000006">
    <property type="entry name" value="Bifunctional TH2 protein, mitochondrial"/>
    <property type="match status" value="1"/>
</dbReference>
<comment type="caution">
    <text evidence="2">The sequence shown here is derived from an EMBL/GenBank/DDBJ whole genome shotgun (WGS) entry which is preliminary data.</text>
</comment>
<sequence>MAALKNIPIEETVEIARKCWLKFKKESVFALYTPFIVCLASGTLKIETLQHFIAQDCYYLKAFAKGYEAAEKCTDDDDAKVGLSEMRKNVIKELKMHDTVIQEWDADMVKQRPVNPATVKYTDFLLATTSGKIEGIKAAATLATPFEKTKLAAYILGAMIPCIRLYAYLGKELLVFLEGETTHPYKKIIDNYASEGFEELVLQNEDWLDKLSVTLTGEELDIIEKLYQQAMKLELGFLLAQPLNQKSVVPISREHNLSDDRLVIFFNFDLTCMFVSSSAILAEIAIISAPKKSDEDQREDQVVRMLSADLRSTWEDLSKQYTEEYEQCIDTMLLTEKAESFDYERLHKALEQLSDFEKRANMRVIESGVLKGLNLEDIKRAGEQMILQDGCNNFLQSIIQNEQLNADIHVLSYCWCGDLIRSAFSSGGLDVLNVHANEFIFEENLSTAEIIKKVECPIDKAQAFRKILNNCSNDKKNLTVHVGDTASDLLCLLQADIGIVLNPSSSLRRVGNHFGVSFIPLFPGIVEKQKICAAGEGSSCWNGLSGVLYTVSSWAEIHLFILGS</sequence>
<evidence type="ECO:0000259" key="1">
    <source>
        <dbReference type="Pfam" id="PF03070"/>
    </source>
</evidence>
<dbReference type="AlphaFoldDB" id="A0A9Q1LUW3"/>
<dbReference type="OrthoDB" id="10028886at2759"/>
<dbReference type="Gene3D" id="3.40.50.1000">
    <property type="entry name" value="HAD superfamily/HAD-like"/>
    <property type="match status" value="1"/>
</dbReference>
<dbReference type="InterPro" id="IPR050967">
    <property type="entry name" value="Thiamine_Salvage_TenA"/>
</dbReference>
<dbReference type="PANTHER" id="PTHR43198">
    <property type="entry name" value="BIFUNCTIONAL TH2 PROTEIN"/>
    <property type="match status" value="1"/>
</dbReference>
<gene>
    <name evidence="2" type="ORF">K7X08_017184</name>
</gene>
<dbReference type="InterPro" id="IPR004305">
    <property type="entry name" value="Thiaminase-2/PQQC"/>
</dbReference>
<protein>
    <recommendedName>
        <fullName evidence="1">Thiaminase-2/PQQC domain-containing protein</fullName>
    </recommendedName>
</protein>
<reference evidence="3" key="1">
    <citation type="journal article" date="2023" name="Proc. Natl. Acad. Sci. U.S.A.">
        <title>Genomic and structural basis for evolution of tropane alkaloid biosynthesis.</title>
        <authorList>
            <person name="Wanga Y.-J."/>
            <person name="Taina T."/>
            <person name="Yua J.-Y."/>
            <person name="Lia J."/>
            <person name="Xua B."/>
            <person name="Chenc J."/>
            <person name="D'Auriad J.C."/>
            <person name="Huanga J.-P."/>
            <person name="Huanga S.-X."/>
        </authorList>
    </citation>
    <scope>NUCLEOTIDE SEQUENCE [LARGE SCALE GENOMIC DNA]</scope>
    <source>
        <strain evidence="3">cv. KIB-2019</strain>
    </source>
</reference>
<evidence type="ECO:0000313" key="2">
    <source>
        <dbReference type="EMBL" id="KAJ8542318.1"/>
    </source>
</evidence>
<name>A0A9Q1LUW3_9SOLA</name>
<dbReference type="Proteomes" id="UP001152561">
    <property type="component" value="Unassembled WGS sequence"/>
</dbReference>
<feature type="domain" description="Thiaminase-2/PQQC" evidence="1">
    <location>
        <begin position="34"/>
        <end position="238"/>
    </location>
</feature>
<dbReference type="Pfam" id="PF03070">
    <property type="entry name" value="TENA_THI-4"/>
    <property type="match status" value="1"/>
</dbReference>
<evidence type="ECO:0000313" key="3">
    <source>
        <dbReference type="Proteomes" id="UP001152561"/>
    </source>
</evidence>
<proteinExistence type="predicted"/>
<keyword evidence="3" id="KW-1185">Reference proteome</keyword>
<dbReference type="PANTHER" id="PTHR43198:SF2">
    <property type="entry name" value="SI:CH1073-67J19.1-RELATED"/>
    <property type="match status" value="1"/>
</dbReference>
<dbReference type="SUPFAM" id="SSF48613">
    <property type="entry name" value="Heme oxygenase-like"/>
    <property type="match status" value="1"/>
</dbReference>
<dbReference type="SUPFAM" id="SSF56784">
    <property type="entry name" value="HAD-like"/>
    <property type="match status" value="1"/>
</dbReference>
<dbReference type="EMBL" id="JAJAGQ010000015">
    <property type="protein sequence ID" value="KAJ8542318.1"/>
    <property type="molecule type" value="Genomic_DNA"/>
</dbReference>
<dbReference type="InterPro" id="IPR016084">
    <property type="entry name" value="Haem_Oase-like_multi-hlx"/>
</dbReference>